<organism evidence="1 2">
    <name type="scientific">Legionella feeleii</name>
    <dbReference type="NCBI Taxonomy" id="453"/>
    <lineage>
        <taxon>Bacteria</taxon>
        <taxon>Pseudomonadati</taxon>
        <taxon>Pseudomonadota</taxon>
        <taxon>Gammaproteobacteria</taxon>
        <taxon>Legionellales</taxon>
        <taxon>Legionellaceae</taxon>
        <taxon>Legionella</taxon>
    </lineage>
</organism>
<proteinExistence type="predicted"/>
<evidence type="ECO:0000313" key="2">
    <source>
        <dbReference type="Proteomes" id="UP000254033"/>
    </source>
</evidence>
<dbReference type="Proteomes" id="UP000254033">
    <property type="component" value="Unassembled WGS sequence"/>
</dbReference>
<dbReference type="SUPFAM" id="SSF52047">
    <property type="entry name" value="RNI-like"/>
    <property type="match status" value="1"/>
</dbReference>
<dbReference type="InterPro" id="IPR032675">
    <property type="entry name" value="LRR_dom_sf"/>
</dbReference>
<evidence type="ECO:0000313" key="1">
    <source>
        <dbReference type="EMBL" id="STX37377.1"/>
    </source>
</evidence>
<protein>
    <submittedName>
        <fullName evidence="1">Uncharacterized protein</fullName>
    </submittedName>
</protein>
<sequence length="113" mass="12810">MPLHLQTLEKADKDGLCWITIVDSDLEKDEPSTQHQIRQFKKLKINYAVTSPQNTTKFAEWMTKLLSGNPVWEDLDLSGIDLPVKSLLPLIKSAHSIRTLNLSNNNELINIVS</sequence>
<gene>
    <name evidence="1" type="ORF">NCTC11978_00539</name>
</gene>
<dbReference type="Gene3D" id="3.80.10.10">
    <property type="entry name" value="Ribonuclease Inhibitor"/>
    <property type="match status" value="1"/>
</dbReference>
<name>A0A378IQ78_9GAMM</name>
<dbReference type="AlphaFoldDB" id="A0A378IQ78"/>
<accession>A0A378IQ78</accession>
<dbReference type="EMBL" id="UGNY01000001">
    <property type="protein sequence ID" value="STX37377.1"/>
    <property type="molecule type" value="Genomic_DNA"/>
</dbReference>
<dbReference type="RefSeq" id="WP_115174491.1">
    <property type="nucleotide sequence ID" value="NZ_UGNY01000001.1"/>
</dbReference>
<reference evidence="1 2" key="1">
    <citation type="submission" date="2018-06" db="EMBL/GenBank/DDBJ databases">
        <authorList>
            <consortium name="Pathogen Informatics"/>
            <person name="Doyle S."/>
        </authorList>
    </citation>
    <scope>NUCLEOTIDE SEQUENCE [LARGE SCALE GENOMIC DNA]</scope>
    <source>
        <strain evidence="1 2">NCTC11978</strain>
    </source>
</reference>